<evidence type="ECO:0000256" key="4">
    <source>
        <dbReference type="ARBA" id="ARBA00012568"/>
    </source>
</evidence>
<sequence length="324" mass="36377">MLTSGFVPVSNGHCIYYETHGSVKGRPAVILHGGPGGGMQHHHLSMFDLKKWHILLFDQRGCGKSTPFGSIEHNTTWDLVADMEVLRTLMGWDTWFIQGGSWGTTLALAYAETHPSRVTGLLLRGVCLCDEDSFAWLYQKGGASEVFPEKWDNFTKVLPPRLHDKGWKAISQYYHTKLNSTNTALSMKYASAWWGWESDVSQLIPIKDTTKPREALAIARLENHYFVNNCWLKPDQLLKGLHTLRNIPITIVHGRYDMVCPITGAHAICKALPHTKLMIIPDAGHATVEPGTAKALRSVLRSVLRSALRKTATMRHTTQKKKRT</sequence>
<dbReference type="PRINTS" id="PR00793">
    <property type="entry name" value="PROAMNOPTASE"/>
</dbReference>
<dbReference type="GO" id="GO:0004177">
    <property type="term" value="F:aminopeptidase activity"/>
    <property type="evidence" value="ECO:0007669"/>
    <property type="project" value="UniProtKB-KW"/>
</dbReference>
<organism evidence="11">
    <name type="scientific">viral metagenome</name>
    <dbReference type="NCBI Taxonomy" id="1070528"/>
    <lineage>
        <taxon>unclassified sequences</taxon>
        <taxon>metagenomes</taxon>
        <taxon>organismal metagenomes</taxon>
    </lineage>
</organism>
<dbReference type="EMBL" id="MN740184">
    <property type="protein sequence ID" value="QHT92439.1"/>
    <property type="molecule type" value="Genomic_DNA"/>
</dbReference>
<comment type="similarity">
    <text evidence="3">Belongs to the peptidase S33 family.</text>
</comment>
<dbReference type="PANTHER" id="PTHR43722">
    <property type="entry name" value="PROLINE IMINOPEPTIDASE"/>
    <property type="match status" value="1"/>
</dbReference>
<accession>A0A6C0II16</accession>
<evidence type="ECO:0000256" key="2">
    <source>
        <dbReference type="ARBA" id="ARBA00004496"/>
    </source>
</evidence>
<keyword evidence="6" id="KW-0963">Cytoplasm</keyword>
<evidence type="ECO:0000259" key="10">
    <source>
        <dbReference type="Pfam" id="PF00561"/>
    </source>
</evidence>
<evidence type="ECO:0000256" key="9">
    <source>
        <dbReference type="ARBA" id="ARBA00029605"/>
    </source>
</evidence>
<dbReference type="PIRSF" id="PIRSF006431">
    <property type="entry name" value="Pept_S33"/>
    <property type="match status" value="1"/>
</dbReference>
<dbReference type="NCBIfam" id="TIGR01249">
    <property type="entry name" value="pro_imino_pep_1"/>
    <property type="match status" value="1"/>
</dbReference>
<dbReference type="InterPro" id="IPR002410">
    <property type="entry name" value="Peptidase_S33"/>
</dbReference>
<evidence type="ECO:0000313" key="11">
    <source>
        <dbReference type="EMBL" id="QHT92439.1"/>
    </source>
</evidence>
<evidence type="ECO:0000256" key="8">
    <source>
        <dbReference type="ARBA" id="ARBA00022801"/>
    </source>
</evidence>
<dbReference type="Gene3D" id="3.40.50.1820">
    <property type="entry name" value="alpha/beta hydrolase"/>
    <property type="match status" value="1"/>
</dbReference>
<keyword evidence="8" id="KW-0378">Hydrolase</keyword>
<protein>
    <recommendedName>
        <fullName evidence="4">prolyl aminopeptidase</fullName>
        <ecNumber evidence="4">3.4.11.5</ecNumber>
    </recommendedName>
    <alternativeName>
        <fullName evidence="9">Prolyl aminopeptidase</fullName>
    </alternativeName>
</protein>
<dbReference type="PANTHER" id="PTHR43722:SF1">
    <property type="entry name" value="PROLINE IMINOPEPTIDASE"/>
    <property type="match status" value="1"/>
</dbReference>
<dbReference type="GO" id="GO:0005737">
    <property type="term" value="C:cytoplasm"/>
    <property type="evidence" value="ECO:0007669"/>
    <property type="project" value="UniProtKB-SubCell"/>
</dbReference>
<evidence type="ECO:0000256" key="5">
    <source>
        <dbReference type="ARBA" id="ARBA00022438"/>
    </source>
</evidence>
<dbReference type="InterPro" id="IPR029058">
    <property type="entry name" value="AB_hydrolase_fold"/>
</dbReference>
<dbReference type="InterPro" id="IPR000073">
    <property type="entry name" value="AB_hydrolase_1"/>
</dbReference>
<evidence type="ECO:0000256" key="3">
    <source>
        <dbReference type="ARBA" id="ARBA00010088"/>
    </source>
</evidence>
<dbReference type="SUPFAM" id="SSF53474">
    <property type="entry name" value="alpha/beta-Hydrolases"/>
    <property type="match status" value="1"/>
</dbReference>
<keyword evidence="7" id="KW-0645">Protease</keyword>
<dbReference type="GO" id="GO:0006508">
    <property type="term" value="P:proteolysis"/>
    <property type="evidence" value="ECO:0007669"/>
    <property type="project" value="UniProtKB-KW"/>
</dbReference>
<comment type="catalytic activity">
    <reaction evidence="1">
        <text>Release of N-terminal proline from a peptide.</text>
        <dbReference type="EC" id="3.4.11.5"/>
    </reaction>
</comment>
<comment type="subcellular location">
    <subcellularLocation>
        <location evidence="2">Cytoplasm</location>
    </subcellularLocation>
</comment>
<feature type="domain" description="AB hydrolase-1" evidence="10">
    <location>
        <begin position="29"/>
        <end position="288"/>
    </location>
</feature>
<keyword evidence="5" id="KW-0031">Aminopeptidase</keyword>
<reference evidence="11" key="1">
    <citation type="journal article" date="2020" name="Nature">
        <title>Giant virus diversity and host interactions through global metagenomics.</title>
        <authorList>
            <person name="Schulz F."/>
            <person name="Roux S."/>
            <person name="Paez-Espino D."/>
            <person name="Jungbluth S."/>
            <person name="Walsh D.A."/>
            <person name="Denef V.J."/>
            <person name="McMahon K.D."/>
            <person name="Konstantinidis K.T."/>
            <person name="Eloe-Fadrosh E.A."/>
            <person name="Kyrpides N.C."/>
            <person name="Woyke T."/>
        </authorList>
    </citation>
    <scope>NUCLEOTIDE SEQUENCE</scope>
    <source>
        <strain evidence="11">GVMAG-M-3300023184-88</strain>
    </source>
</reference>
<dbReference type="AlphaFoldDB" id="A0A6C0II16"/>
<evidence type="ECO:0000256" key="1">
    <source>
        <dbReference type="ARBA" id="ARBA00001585"/>
    </source>
</evidence>
<dbReference type="Pfam" id="PF00561">
    <property type="entry name" value="Abhydrolase_1"/>
    <property type="match status" value="1"/>
</dbReference>
<evidence type="ECO:0000256" key="6">
    <source>
        <dbReference type="ARBA" id="ARBA00022490"/>
    </source>
</evidence>
<evidence type="ECO:0000256" key="7">
    <source>
        <dbReference type="ARBA" id="ARBA00022670"/>
    </source>
</evidence>
<proteinExistence type="inferred from homology"/>
<dbReference type="EC" id="3.4.11.5" evidence="4"/>
<name>A0A6C0II16_9ZZZZ</name>
<dbReference type="InterPro" id="IPR005944">
    <property type="entry name" value="Pro_iminopeptidase"/>
</dbReference>